<evidence type="ECO:0000313" key="1">
    <source>
        <dbReference type="EMBL" id="KAK2708822.1"/>
    </source>
</evidence>
<comment type="caution">
    <text evidence="1">The sequence shown here is derived from an EMBL/GenBank/DDBJ whole genome shotgun (WGS) entry which is preliminary data.</text>
</comment>
<dbReference type="AlphaFoldDB" id="A0AA88KY07"/>
<keyword evidence="2" id="KW-1185">Reference proteome</keyword>
<accession>A0AA88KY07</accession>
<dbReference type="Proteomes" id="UP001187531">
    <property type="component" value="Unassembled WGS sequence"/>
</dbReference>
<evidence type="ECO:0000313" key="2">
    <source>
        <dbReference type="Proteomes" id="UP001187531"/>
    </source>
</evidence>
<proteinExistence type="predicted"/>
<sequence>MCATCDKNLDVDSSAMNCNGFSLWIYIDYLEMSEAEYSLLAKMTSFLYQQDVDPTRLRSDSTPHVLDFVITKPSDDIVYLKILPPLCKSDHIFMSLSMTVSAAVNSGSKFYYYQSMGCYDDIQHFIRSLSIVEELQSSNADVDVALEFI</sequence>
<name>A0AA88KY07_ARTSF</name>
<reference evidence="1" key="1">
    <citation type="submission" date="2023-07" db="EMBL/GenBank/DDBJ databases">
        <title>Chromosome-level genome assembly of Artemia franciscana.</title>
        <authorList>
            <person name="Jo E."/>
        </authorList>
    </citation>
    <scope>NUCLEOTIDE SEQUENCE</scope>
    <source>
        <tissue evidence="1">Whole body</tissue>
    </source>
</reference>
<dbReference type="EMBL" id="JAVRJZ010000018">
    <property type="protein sequence ID" value="KAK2708822.1"/>
    <property type="molecule type" value="Genomic_DNA"/>
</dbReference>
<gene>
    <name evidence="1" type="ORF">QYM36_014443</name>
</gene>
<protein>
    <submittedName>
        <fullName evidence="1">Uncharacterized protein</fullName>
    </submittedName>
</protein>
<organism evidence="1 2">
    <name type="scientific">Artemia franciscana</name>
    <name type="common">Brine shrimp</name>
    <name type="synonym">Artemia sanfranciscana</name>
    <dbReference type="NCBI Taxonomy" id="6661"/>
    <lineage>
        <taxon>Eukaryota</taxon>
        <taxon>Metazoa</taxon>
        <taxon>Ecdysozoa</taxon>
        <taxon>Arthropoda</taxon>
        <taxon>Crustacea</taxon>
        <taxon>Branchiopoda</taxon>
        <taxon>Anostraca</taxon>
        <taxon>Artemiidae</taxon>
        <taxon>Artemia</taxon>
    </lineage>
</organism>